<dbReference type="Proteomes" id="UP001215598">
    <property type="component" value="Unassembled WGS sequence"/>
</dbReference>
<gene>
    <name evidence="2" type="ORF">B0H16DRAFT_1542850</name>
</gene>
<feature type="compositionally biased region" description="Basic residues" evidence="1">
    <location>
        <begin position="219"/>
        <end position="228"/>
    </location>
</feature>
<keyword evidence="3" id="KW-1185">Reference proteome</keyword>
<feature type="region of interest" description="Disordered" evidence="1">
    <location>
        <begin position="195"/>
        <end position="228"/>
    </location>
</feature>
<evidence type="ECO:0000313" key="2">
    <source>
        <dbReference type="EMBL" id="KAJ7754581.1"/>
    </source>
</evidence>
<proteinExistence type="predicted"/>
<evidence type="ECO:0000313" key="3">
    <source>
        <dbReference type="Proteomes" id="UP001215598"/>
    </source>
</evidence>
<sequence length="228" mass="24284">MFTLSFLPHIKWSDLPANVQAAICALCQRSPLLHLRVDGAGTINSVTEFSHLVASPALKILSLKDLDIPVPGPDEIPPTHTVALTDLELDSNSPTLTILPPWLVDGGSLSQTISISCPCTPETIEHIHALTHAAPATLESFARNCSYDPRPAGWPSTKAAQSRCPAGGRRQPLQSYRPMAGRVAGLVPREPEALRRRCLSVRQRSEPSGGNGLGSGGRGGHHRPLSGP</sequence>
<dbReference type="EMBL" id="JARKIB010000052">
    <property type="protein sequence ID" value="KAJ7754581.1"/>
    <property type="molecule type" value="Genomic_DNA"/>
</dbReference>
<feature type="compositionally biased region" description="Gly residues" evidence="1">
    <location>
        <begin position="209"/>
        <end position="218"/>
    </location>
</feature>
<reference evidence="2" key="1">
    <citation type="submission" date="2023-03" db="EMBL/GenBank/DDBJ databases">
        <title>Massive genome expansion in bonnet fungi (Mycena s.s.) driven by repeated elements and novel gene families across ecological guilds.</title>
        <authorList>
            <consortium name="Lawrence Berkeley National Laboratory"/>
            <person name="Harder C.B."/>
            <person name="Miyauchi S."/>
            <person name="Viragh M."/>
            <person name="Kuo A."/>
            <person name="Thoen E."/>
            <person name="Andreopoulos B."/>
            <person name="Lu D."/>
            <person name="Skrede I."/>
            <person name="Drula E."/>
            <person name="Henrissat B."/>
            <person name="Morin E."/>
            <person name="Kohler A."/>
            <person name="Barry K."/>
            <person name="LaButti K."/>
            <person name="Morin E."/>
            <person name="Salamov A."/>
            <person name="Lipzen A."/>
            <person name="Mereny Z."/>
            <person name="Hegedus B."/>
            <person name="Baldrian P."/>
            <person name="Stursova M."/>
            <person name="Weitz H."/>
            <person name="Taylor A."/>
            <person name="Grigoriev I.V."/>
            <person name="Nagy L.G."/>
            <person name="Martin F."/>
            <person name="Kauserud H."/>
        </authorList>
    </citation>
    <scope>NUCLEOTIDE SEQUENCE</scope>
    <source>
        <strain evidence="2">CBHHK182m</strain>
    </source>
</reference>
<name>A0AAD7J113_9AGAR</name>
<comment type="caution">
    <text evidence="2">The sequence shown here is derived from an EMBL/GenBank/DDBJ whole genome shotgun (WGS) entry which is preliminary data.</text>
</comment>
<organism evidence="2 3">
    <name type="scientific">Mycena metata</name>
    <dbReference type="NCBI Taxonomy" id="1033252"/>
    <lineage>
        <taxon>Eukaryota</taxon>
        <taxon>Fungi</taxon>
        <taxon>Dikarya</taxon>
        <taxon>Basidiomycota</taxon>
        <taxon>Agaricomycotina</taxon>
        <taxon>Agaricomycetes</taxon>
        <taxon>Agaricomycetidae</taxon>
        <taxon>Agaricales</taxon>
        <taxon>Marasmiineae</taxon>
        <taxon>Mycenaceae</taxon>
        <taxon>Mycena</taxon>
    </lineage>
</organism>
<protein>
    <submittedName>
        <fullName evidence="2">Uncharacterized protein</fullName>
    </submittedName>
</protein>
<accession>A0AAD7J113</accession>
<feature type="region of interest" description="Disordered" evidence="1">
    <location>
        <begin position="153"/>
        <end position="173"/>
    </location>
</feature>
<dbReference type="AlphaFoldDB" id="A0AAD7J113"/>
<evidence type="ECO:0000256" key="1">
    <source>
        <dbReference type="SAM" id="MobiDB-lite"/>
    </source>
</evidence>